<evidence type="ECO:0000313" key="1">
    <source>
        <dbReference type="EMBL" id="QAX97553.1"/>
    </source>
</evidence>
<evidence type="ECO:0000313" key="2">
    <source>
        <dbReference type="Proteomes" id="UP000289690"/>
    </source>
</evidence>
<keyword evidence="1" id="KW-0540">Nuclease</keyword>
<dbReference type="CDD" id="cd00085">
    <property type="entry name" value="HNHc"/>
    <property type="match status" value="1"/>
</dbReference>
<dbReference type="InterPro" id="IPR003615">
    <property type="entry name" value="HNH_nuc"/>
</dbReference>
<dbReference type="GO" id="GO:0004519">
    <property type="term" value="F:endonuclease activity"/>
    <property type="evidence" value="ECO:0007669"/>
    <property type="project" value="UniProtKB-KW"/>
</dbReference>
<dbReference type="EMBL" id="MH791397">
    <property type="protein sequence ID" value="QAX97553.1"/>
    <property type="molecule type" value="Genomic_DNA"/>
</dbReference>
<dbReference type="Proteomes" id="UP000289690">
    <property type="component" value="Segment"/>
</dbReference>
<protein>
    <submittedName>
        <fullName evidence="1">HNH endonuclease</fullName>
    </submittedName>
</protein>
<name>A0A411B7G0_9CAUD</name>
<organism evidence="1 2">
    <name type="scientific">Enterococcus phage EfsSzw-1</name>
    <dbReference type="NCBI Taxonomy" id="2419745"/>
    <lineage>
        <taxon>Viruses</taxon>
        <taxon>Duplodnaviria</taxon>
        <taxon>Heunggongvirae</taxon>
        <taxon>Uroviricota</taxon>
        <taxon>Caudoviricetes</taxon>
        <taxon>Herelleviridae</taxon>
        <taxon>Brockvirinae</taxon>
        <taxon>Schiekvirus</taxon>
        <taxon>Schiekvirus Efsszw1</taxon>
    </lineage>
</organism>
<reference evidence="1 2" key="1">
    <citation type="submission" date="2018-08" db="EMBL/GenBank/DDBJ databases">
        <title>EfsSzw_1, Complete genome sequences of 3 novel enterobacteria, Pakpunavirus like phages.</title>
        <authorList>
            <person name="Yuan S."/>
            <person name="Ma Y."/>
            <person name="Liu Q."/>
        </authorList>
    </citation>
    <scope>NUCLEOTIDE SEQUENCE [LARGE SCALE GENOMIC DNA]</scope>
</reference>
<gene>
    <name evidence="1" type="ORF">EfsSzw1_83</name>
</gene>
<keyword evidence="2" id="KW-1185">Reference proteome</keyword>
<sequence>MVSAKDIANNDNIRMQLQELLNSNLSKVSIARELGCTPKTLNKALKDMGISYNFYKAVSGNNGESKICKVCKKTKSLSDYYMSGSGRQLNTCKPCVRAEEKLKYASKLRSFNDYKSSIGCQKCGDTRHYVLDFHHKDPNEKEFTLADKARASFLNDEVQNEIKKCVLLCSNCHREFHYLERTSGITITEYLS</sequence>
<proteinExistence type="predicted"/>
<keyword evidence="1" id="KW-0255">Endonuclease</keyword>
<accession>A0A411B7G0</accession>
<keyword evidence="1" id="KW-0378">Hydrolase</keyword>